<protein>
    <recommendedName>
        <fullName evidence="7">T-complex protein 1 subunit epsilon</fullName>
    </recommendedName>
    <alternativeName>
        <fullName evidence="8">CCT-epsilon</fullName>
    </alternativeName>
</protein>
<dbReference type="Proteomes" id="UP001154078">
    <property type="component" value="Chromosome 7"/>
</dbReference>
<dbReference type="PRINTS" id="PR00304">
    <property type="entry name" value="TCOMPLEXTCP1"/>
</dbReference>
<dbReference type="GO" id="GO:0051082">
    <property type="term" value="F:unfolded protein binding"/>
    <property type="evidence" value="ECO:0007669"/>
    <property type="project" value="InterPro"/>
</dbReference>
<dbReference type="Pfam" id="PF00118">
    <property type="entry name" value="Cpn60_TCP1"/>
    <property type="match status" value="1"/>
</dbReference>
<dbReference type="AlphaFoldDB" id="A0A9P0FJR8"/>
<comment type="subcellular location">
    <subcellularLocation>
        <location evidence="1">Cytoplasm</location>
    </subcellularLocation>
</comment>
<dbReference type="NCBIfam" id="NF041083">
    <property type="entry name" value="thermosome_beta"/>
    <property type="match status" value="1"/>
</dbReference>
<dbReference type="InterPro" id="IPR027409">
    <property type="entry name" value="GroEL-like_apical_dom_sf"/>
</dbReference>
<evidence type="ECO:0000256" key="3">
    <source>
        <dbReference type="ARBA" id="ARBA00022490"/>
    </source>
</evidence>
<keyword evidence="6 9" id="KW-0143">Chaperone</keyword>
<evidence type="ECO:0000256" key="8">
    <source>
        <dbReference type="ARBA" id="ARBA00033325"/>
    </source>
</evidence>
<dbReference type="NCBIfam" id="NF041082">
    <property type="entry name" value="thermosome_alpha"/>
    <property type="match status" value="1"/>
</dbReference>
<dbReference type="Gene3D" id="3.50.7.10">
    <property type="entry name" value="GroEL"/>
    <property type="match status" value="1"/>
</dbReference>
<dbReference type="InterPro" id="IPR027413">
    <property type="entry name" value="GROEL-like_equatorial_sf"/>
</dbReference>
<dbReference type="PROSITE" id="PS00995">
    <property type="entry name" value="TCP1_3"/>
    <property type="match status" value="1"/>
</dbReference>
<evidence type="ECO:0000256" key="7">
    <source>
        <dbReference type="ARBA" id="ARBA00024086"/>
    </source>
</evidence>
<dbReference type="NCBIfam" id="TIGR02343">
    <property type="entry name" value="chap_CCT_epsi"/>
    <property type="match status" value="1"/>
</dbReference>
<dbReference type="Gene3D" id="3.30.260.10">
    <property type="entry name" value="TCP-1-like chaperonin intermediate domain"/>
    <property type="match status" value="1"/>
</dbReference>
<keyword evidence="5 9" id="KW-0067">ATP-binding</keyword>
<dbReference type="SUPFAM" id="SSF52029">
    <property type="entry name" value="GroEL apical domain-like"/>
    <property type="match status" value="1"/>
</dbReference>
<dbReference type="GO" id="GO:0140662">
    <property type="term" value="F:ATP-dependent protein folding chaperone"/>
    <property type="evidence" value="ECO:0007669"/>
    <property type="project" value="InterPro"/>
</dbReference>
<dbReference type="FunFam" id="3.50.7.10:FF:000003">
    <property type="entry name" value="T-complex protein 1 subunit epsilon"/>
    <property type="match status" value="1"/>
</dbReference>
<dbReference type="InterPro" id="IPR053374">
    <property type="entry name" value="TCP-1_chaperonin"/>
</dbReference>
<evidence type="ECO:0000313" key="11">
    <source>
        <dbReference type="Proteomes" id="UP001154078"/>
    </source>
</evidence>
<dbReference type="InterPro" id="IPR054827">
    <property type="entry name" value="thermosome_alpha"/>
</dbReference>
<dbReference type="InterPro" id="IPR017998">
    <property type="entry name" value="Chaperone_TCP-1"/>
</dbReference>
<keyword evidence="4 9" id="KW-0547">Nucleotide-binding</keyword>
<evidence type="ECO:0000256" key="1">
    <source>
        <dbReference type="ARBA" id="ARBA00004496"/>
    </source>
</evidence>
<sequence>MSGFPGSIAFDEYGRPFIILRDQATQKRLTGIDALKSHIMAARQIANIISTSLGPKGLDKMMVSPDGDVTVTNDGATILKMMDVEHEVGKLLVQLSQSQDDEIGDGTTGVVVLAGALLEQAGALVDRGIHPIRIADGFELACQVAVKHLDKIAELFPVSQDNIEPLVKVAMTTLGSKIINKCHRQMAEIAVNAVLAVADLEQKDVNFELIKVEGKVGGRLEDTVLVRGVVIDKTMSHSQMPKELKNVKMAILTCPFEPPKPKTKHKLDVTSVEEFKELRQYEQDKFKEMVDLVKKAGANLAICQWGFDDEANHLLYSQGLPAVRWVGGPEIELIAIATGGRIVPRFEELTPDKLGSAGLVRELAFGTTKDKMLVIEDCSNSRAVTILVRGGNQMLVAEAKRSLHDALCVVRSLVLEPRVVYGGGAAEIACSLAVAAEADQLASLEQYAFRAFAEALEAIPLALADNSGLSAVHFLGEVKSKQASTGDPALGIDCMNTGNLNMRDQHVIESLRSKRQQLLLATQLVKMILKIDDVRSPGDSGM</sequence>
<dbReference type="SUPFAM" id="SSF48592">
    <property type="entry name" value="GroEL equatorial domain-like"/>
    <property type="match status" value="1"/>
</dbReference>
<dbReference type="OrthoDB" id="10248520at2759"/>
<dbReference type="GO" id="GO:0005524">
    <property type="term" value="F:ATP binding"/>
    <property type="evidence" value="ECO:0007669"/>
    <property type="project" value="UniProtKB-KW"/>
</dbReference>
<dbReference type="InterPro" id="IPR002194">
    <property type="entry name" value="Chaperonin_TCP-1_CS"/>
</dbReference>
<dbReference type="Gene3D" id="1.10.560.10">
    <property type="entry name" value="GroEL-like equatorial domain"/>
    <property type="match status" value="1"/>
</dbReference>
<dbReference type="FunFam" id="1.10.560.10:FF:000053">
    <property type="entry name" value="T-complex protein 1 subunit delta"/>
    <property type="match status" value="1"/>
</dbReference>
<dbReference type="GO" id="GO:0016887">
    <property type="term" value="F:ATP hydrolysis activity"/>
    <property type="evidence" value="ECO:0007669"/>
    <property type="project" value="InterPro"/>
</dbReference>
<dbReference type="InterPro" id="IPR002423">
    <property type="entry name" value="Cpn60/GroEL/TCP-1"/>
</dbReference>
<dbReference type="InterPro" id="IPR012718">
    <property type="entry name" value="Chap_CCT_epsi"/>
</dbReference>
<dbReference type="PANTHER" id="PTHR11353">
    <property type="entry name" value="CHAPERONIN"/>
    <property type="match status" value="1"/>
</dbReference>
<evidence type="ECO:0000256" key="5">
    <source>
        <dbReference type="ARBA" id="ARBA00022840"/>
    </source>
</evidence>
<keyword evidence="3" id="KW-0963">Cytoplasm</keyword>
<proteinExistence type="inferred from homology"/>
<dbReference type="InterPro" id="IPR027410">
    <property type="entry name" value="TCP-1-like_intermed_sf"/>
</dbReference>
<evidence type="ECO:0000256" key="4">
    <source>
        <dbReference type="ARBA" id="ARBA00022741"/>
    </source>
</evidence>
<organism evidence="10 11">
    <name type="scientific">Brassicogethes aeneus</name>
    <name type="common">Rape pollen beetle</name>
    <name type="synonym">Meligethes aeneus</name>
    <dbReference type="NCBI Taxonomy" id="1431903"/>
    <lineage>
        <taxon>Eukaryota</taxon>
        <taxon>Metazoa</taxon>
        <taxon>Ecdysozoa</taxon>
        <taxon>Arthropoda</taxon>
        <taxon>Hexapoda</taxon>
        <taxon>Insecta</taxon>
        <taxon>Pterygota</taxon>
        <taxon>Neoptera</taxon>
        <taxon>Endopterygota</taxon>
        <taxon>Coleoptera</taxon>
        <taxon>Polyphaga</taxon>
        <taxon>Cucujiformia</taxon>
        <taxon>Nitidulidae</taxon>
        <taxon>Meligethinae</taxon>
        <taxon>Brassicogethes</taxon>
    </lineage>
</organism>
<gene>
    <name evidence="10" type="ORF">MELIAE_LOCUS9843</name>
</gene>
<evidence type="ECO:0000256" key="6">
    <source>
        <dbReference type="ARBA" id="ARBA00023186"/>
    </source>
</evidence>
<comment type="similarity">
    <text evidence="2 9">Belongs to the TCP-1 chaperonin family.</text>
</comment>
<reference evidence="10" key="1">
    <citation type="submission" date="2021-12" db="EMBL/GenBank/DDBJ databases">
        <authorList>
            <person name="King R."/>
        </authorList>
    </citation>
    <scope>NUCLEOTIDE SEQUENCE</scope>
</reference>
<accession>A0A9P0FJR8</accession>
<dbReference type="CDD" id="cd03339">
    <property type="entry name" value="TCP1_epsilon"/>
    <property type="match status" value="1"/>
</dbReference>
<evidence type="ECO:0000313" key="10">
    <source>
        <dbReference type="EMBL" id="CAH0559987.1"/>
    </source>
</evidence>
<dbReference type="SUPFAM" id="SSF54849">
    <property type="entry name" value="GroEL-intermediate domain like"/>
    <property type="match status" value="1"/>
</dbReference>
<evidence type="ECO:0000256" key="9">
    <source>
        <dbReference type="RuleBase" id="RU004187"/>
    </source>
</evidence>
<evidence type="ECO:0000256" key="2">
    <source>
        <dbReference type="ARBA" id="ARBA00008020"/>
    </source>
</evidence>
<keyword evidence="11" id="KW-1185">Reference proteome</keyword>
<dbReference type="EMBL" id="OV121138">
    <property type="protein sequence ID" value="CAH0559987.1"/>
    <property type="molecule type" value="Genomic_DNA"/>
</dbReference>
<name>A0A9P0FJR8_BRAAE</name>
<dbReference type="GO" id="GO:0005832">
    <property type="term" value="C:chaperonin-containing T-complex"/>
    <property type="evidence" value="ECO:0007669"/>
    <property type="project" value="UniProtKB-ARBA"/>
</dbReference>